<dbReference type="Proteomes" id="UP000789702">
    <property type="component" value="Unassembled WGS sequence"/>
</dbReference>
<proteinExistence type="predicted"/>
<dbReference type="EMBL" id="CAJVPU010006914">
    <property type="protein sequence ID" value="CAG8566173.1"/>
    <property type="molecule type" value="Genomic_DNA"/>
</dbReference>
<accession>A0ACA9M2J6</accession>
<evidence type="ECO:0000313" key="1">
    <source>
        <dbReference type="EMBL" id="CAG8566173.1"/>
    </source>
</evidence>
<comment type="caution">
    <text evidence="1">The sequence shown here is derived from an EMBL/GenBank/DDBJ whole genome shotgun (WGS) entry which is preliminary data.</text>
</comment>
<protein>
    <submittedName>
        <fullName evidence="1">10302_t:CDS:1</fullName>
    </submittedName>
</protein>
<organism evidence="1 2">
    <name type="scientific">Dentiscutata heterogama</name>
    <dbReference type="NCBI Taxonomy" id="1316150"/>
    <lineage>
        <taxon>Eukaryota</taxon>
        <taxon>Fungi</taxon>
        <taxon>Fungi incertae sedis</taxon>
        <taxon>Mucoromycota</taxon>
        <taxon>Glomeromycotina</taxon>
        <taxon>Glomeromycetes</taxon>
        <taxon>Diversisporales</taxon>
        <taxon>Gigasporaceae</taxon>
        <taxon>Dentiscutata</taxon>
    </lineage>
</organism>
<gene>
    <name evidence="1" type="ORF">DHETER_LOCUS5859</name>
</gene>
<reference evidence="1" key="1">
    <citation type="submission" date="2021-06" db="EMBL/GenBank/DDBJ databases">
        <authorList>
            <person name="Kallberg Y."/>
            <person name="Tangrot J."/>
            <person name="Rosling A."/>
        </authorList>
    </citation>
    <scope>NUCLEOTIDE SEQUENCE</scope>
    <source>
        <strain evidence="1">IL203A</strain>
    </source>
</reference>
<evidence type="ECO:0000313" key="2">
    <source>
        <dbReference type="Proteomes" id="UP000789702"/>
    </source>
</evidence>
<name>A0ACA9M2J6_9GLOM</name>
<sequence length="78" mass="8103">FASCDTHAKVSGVGVFVNCNVGASAFELGNIDIGIINVFVNCNFGTSTSKLGEFVSCNIGVRIIGLDNTNCDIGILVF</sequence>
<feature type="non-terminal residue" evidence="1">
    <location>
        <position position="1"/>
    </location>
</feature>
<keyword evidence="2" id="KW-1185">Reference proteome</keyword>